<evidence type="ECO:0000313" key="8">
    <source>
        <dbReference type="EMBL" id="CAI5438879.1"/>
    </source>
</evidence>
<feature type="compositionally biased region" description="Acidic residues" evidence="6">
    <location>
        <begin position="39"/>
        <end position="50"/>
    </location>
</feature>
<keyword evidence="9" id="KW-1185">Reference proteome</keyword>
<dbReference type="AlphaFoldDB" id="A0A9P1MWW0"/>
<feature type="compositionally biased region" description="Acidic residues" evidence="6">
    <location>
        <begin position="7"/>
        <end position="16"/>
    </location>
</feature>
<sequence>MSKREVEDGELSDEDEPKAKRTKEYEDFVIDSGGIREADPEEENDNENEMNDSKSNWKDMMEKQLLGEKAVEEQKPRRNRNTCFNCGGDHLINACPEPRDFNRIRKAQLEKRLQQQNNTNKRYVDDSKQSNDSKFKAGRLSSKLREALNIGPDDIPEWIYRMRRMGFYKGYPPGYLKKAIKIDNSGDLLRFHTTSTNIVQVQRDASEFRPSPIVDSTKVIYYMGFNNSYRALKDLERFNVPPFEKFCEFLQEEVDDKHKRDEIIRVQEVEIAKRNKSKGDQNNELKNEKEIEDVMIIDRNGDSEDSEHKKEDENDETIDSSIIDDSLLGDSISLHIGTPVVSRRAADGSLIRQSLPDLEKFTVGIVPFEAKEEDVGEKGIFKRIMSKIKNFATGGSGGESTSKS</sequence>
<name>A0A9P1MWW0_9PELO</name>
<gene>
    <name evidence="8" type="ORF">CAMP_LOCUS1516</name>
</gene>
<protein>
    <recommendedName>
        <fullName evidence="7">PSP proline-rich domain-containing protein</fullName>
    </recommendedName>
</protein>
<keyword evidence="4" id="KW-0862">Zinc</keyword>
<feature type="region of interest" description="Disordered" evidence="6">
    <location>
        <begin position="1"/>
        <end position="57"/>
    </location>
</feature>
<dbReference type="OrthoDB" id="8026949at2759"/>
<dbReference type="GO" id="GO:0003723">
    <property type="term" value="F:RNA binding"/>
    <property type="evidence" value="ECO:0007669"/>
    <property type="project" value="TreeGrafter"/>
</dbReference>
<dbReference type="GO" id="GO:0071013">
    <property type="term" value="C:catalytic step 2 spliceosome"/>
    <property type="evidence" value="ECO:0007669"/>
    <property type="project" value="TreeGrafter"/>
</dbReference>
<keyword evidence="2" id="KW-0479">Metal-binding</keyword>
<dbReference type="SMART" id="SM00581">
    <property type="entry name" value="PSP"/>
    <property type="match status" value="1"/>
</dbReference>
<dbReference type="Proteomes" id="UP001152747">
    <property type="component" value="Unassembled WGS sequence"/>
</dbReference>
<evidence type="ECO:0000256" key="6">
    <source>
        <dbReference type="SAM" id="MobiDB-lite"/>
    </source>
</evidence>
<comment type="subcellular location">
    <subcellularLocation>
        <location evidence="1">Nucleus</location>
    </subcellularLocation>
</comment>
<feature type="region of interest" description="Disordered" evidence="6">
    <location>
        <begin position="113"/>
        <end position="136"/>
    </location>
</feature>
<evidence type="ECO:0000259" key="7">
    <source>
        <dbReference type="SMART" id="SM00581"/>
    </source>
</evidence>
<evidence type="ECO:0000256" key="3">
    <source>
        <dbReference type="ARBA" id="ARBA00022771"/>
    </source>
</evidence>
<comment type="caution">
    <text evidence="8">The sequence shown here is derived from an EMBL/GenBank/DDBJ whole genome shotgun (WGS) entry which is preliminary data.</text>
</comment>
<dbReference type="GO" id="GO:0008270">
    <property type="term" value="F:zinc ion binding"/>
    <property type="evidence" value="ECO:0007669"/>
    <property type="project" value="UniProtKB-KW"/>
</dbReference>
<dbReference type="InterPro" id="IPR006568">
    <property type="entry name" value="PSP_pro-rich"/>
</dbReference>
<reference evidence="8" key="1">
    <citation type="submission" date="2022-11" db="EMBL/GenBank/DDBJ databases">
        <authorList>
            <person name="Kikuchi T."/>
        </authorList>
    </citation>
    <scope>NUCLEOTIDE SEQUENCE</scope>
    <source>
        <strain evidence="8">PS1010</strain>
    </source>
</reference>
<dbReference type="PANTHER" id="PTHR13316:SF0">
    <property type="entry name" value="ZINC FINGER CCHC DOMAIN-CONTAINING PROTEIN 8"/>
    <property type="match status" value="1"/>
</dbReference>
<evidence type="ECO:0000256" key="5">
    <source>
        <dbReference type="ARBA" id="ARBA00023242"/>
    </source>
</evidence>
<dbReference type="PANTHER" id="PTHR13316">
    <property type="entry name" value="ZINC FINGER, CCHC DOMAIN CONTAINING 8"/>
    <property type="match status" value="1"/>
</dbReference>
<proteinExistence type="predicted"/>
<evidence type="ECO:0000256" key="2">
    <source>
        <dbReference type="ARBA" id="ARBA00022723"/>
    </source>
</evidence>
<feature type="compositionally biased region" description="Basic and acidic residues" evidence="6">
    <location>
        <begin position="17"/>
        <end position="26"/>
    </location>
</feature>
<dbReference type="EMBL" id="CANHGI010000001">
    <property type="protein sequence ID" value="CAI5438879.1"/>
    <property type="molecule type" value="Genomic_DNA"/>
</dbReference>
<organism evidence="8 9">
    <name type="scientific">Caenorhabditis angaria</name>
    <dbReference type="NCBI Taxonomy" id="860376"/>
    <lineage>
        <taxon>Eukaryota</taxon>
        <taxon>Metazoa</taxon>
        <taxon>Ecdysozoa</taxon>
        <taxon>Nematoda</taxon>
        <taxon>Chromadorea</taxon>
        <taxon>Rhabditida</taxon>
        <taxon>Rhabditina</taxon>
        <taxon>Rhabditomorpha</taxon>
        <taxon>Rhabditoidea</taxon>
        <taxon>Rhabditidae</taxon>
        <taxon>Peloderinae</taxon>
        <taxon>Caenorhabditis</taxon>
    </lineage>
</organism>
<feature type="domain" description="PSP proline-rich" evidence="7">
    <location>
        <begin position="132"/>
        <end position="189"/>
    </location>
</feature>
<evidence type="ECO:0000256" key="1">
    <source>
        <dbReference type="ARBA" id="ARBA00004123"/>
    </source>
</evidence>
<keyword evidence="3" id="KW-0863">Zinc-finger</keyword>
<dbReference type="Pfam" id="PF04046">
    <property type="entry name" value="PSP"/>
    <property type="match status" value="1"/>
</dbReference>
<dbReference type="InterPro" id="IPR052115">
    <property type="entry name" value="NEXT_complex_subunit_ZCCHC8"/>
</dbReference>
<evidence type="ECO:0000313" key="9">
    <source>
        <dbReference type="Proteomes" id="UP001152747"/>
    </source>
</evidence>
<evidence type="ECO:0000256" key="4">
    <source>
        <dbReference type="ARBA" id="ARBA00022833"/>
    </source>
</evidence>
<accession>A0A9P1MWW0</accession>
<feature type="compositionally biased region" description="Basic and acidic residues" evidence="6">
    <location>
        <begin position="122"/>
        <end position="135"/>
    </location>
</feature>
<keyword evidence="5" id="KW-0539">Nucleus</keyword>